<dbReference type="GO" id="GO:0006355">
    <property type="term" value="P:regulation of DNA-templated transcription"/>
    <property type="evidence" value="ECO:0007669"/>
    <property type="project" value="InterPro"/>
</dbReference>
<gene>
    <name evidence="5" type="ORF">M23134_03107</name>
</gene>
<dbReference type="GO" id="GO:0003677">
    <property type="term" value="F:DNA binding"/>
    <property type="evidence" value="ECO:0007669"/>
    <property type="project" value="UniProtKB-KW"/>
</dbReference>
<dbReference type="eggNOG" id="COG2197">
    <property type="taxonomic scope" value="Bacteria"/>
</dbReference>
<keyword evidence="3" id="KW-0804">Transcription</keyword>
<dbReference type="InterPro" id="IPR016032">
    <property type="entry name" value="Sig_transdc_resp-reg_C-effctor"/>
</dbReference>
<dbReference type="RefSeq" id="WP_002694698.1">
    <property type="nucleotide sequence ID" value="NZ_AAWS01000006.1"/>
</dbReference>
<dbReference type="PROSITE" id="PS50043">
    <property type="entry name" value="HTH_LUXR_2"/>
    <property type="match status" value="1"/>
</dbReference>
<dbReference type="InterPro" id="IPR000792">
    <property type="entry name" value="Tscrpt_reg_LuxR_C"/>
</dbReference>
<dbReference type="PROSITE" id="PS00622">
    <property type="entry name" value="HTH_LUXR_1"/>
    <property type="match status" value="1"/>
</dbReference>
<evidence type="ECO:0000313" key="6">
    <source>
        <dbReference type="Proteomes" id="UP000004095"/>
    </source>
</evidence>
<evidence type="ECO:0000256" key="1">
    <source>
        <dbReference type="ARBA" id="ARBA00023015"/>
    </source>
</evidence>
<organism evidence="5 6">
    <name type="scientific">Microscilla marina ATCC 23134</name>
    <dbReference type="NCBI Taxonomy" id="313606"/>
    <lineage>
        <taxon>Bacteria</taxon>
        <taxon>Pseudomonadati</taxon>
        <taxon>Bacteroidota</taxon>
        <taxon>Cytophagia</taxon>
        <taxon>Cytophagales</taxon>
        <taxon>Microscillaceae</taxon>
        <taxon>Microscilla</taxon>
    </lineage>
</organism>
<accession>A1ZG54</accession>
<dbReference type="PANTHER" id="PTHR44688">
    <property type="entry name" value="DNA-BINDING TRANSCRIPTIONAL ACTIVATOR DEVR_DOSR"/>
    <property type="match status" value="1"/>
</dbReference>
<keyword evidence="2" id="KW-0238">DNA-binding</keyword>
<keyword evidence="1" id="KW-0805">Transcription regulation</keyword>
<dbReference type="SUPFAM" id="SSF46894">
    <property type="entry name" value="C-terminal effector domain of the bipartite response regulators"/>
    <property type="match status" value="1"/>
</dbReference>
<comment type="caution">
    <text evidence="5">The sequence shown here is derived from an EMBL/GenBank/DDBJ whole genome shotgun (WGS) entry which is preliminary data.</text>
</comment>
<dbReference type="EMBL" id="AAWS01000006">
    <property type="protein sequence ID" value="EAY30471.1"/>
    <property type="molecule type" value="Genomic_DNA"/>
</dbReference>
<dbReference type="PANTHER" id="PTHR44688:SF16">
    <property type="entry name" value="DNA-BINDING TRANSCRIPTIONAL ACTIVATOR DEVR_DOSR"/>
    <property type="match status" value="1"/>
</dbReference>
<dbReference type="Proteomes" id="UP000004095">
    <property type="component" value="Unassembled WGS sequence"/>
</dbReference>
<name>A1ZG54_MICM2</name>
<dbReference type="Gene3D" id="1.10.10.10">
    <property type="entry name" value="Winged helix-like DNA-binding domain superfamily/Winged helix DNA-binding domain"/>
    <property type="match status" value="1"/>
</dbReference>
<sequence>MKKIVTEKEIIAALERQTFLIEQKLNREIIKVQDLNQNLPKGSMVSLSDVHTLLPRYIYEDFYDFISVNLNDLLQNPANYVQKYLNPGDFERAAYLVNTQILRGAKGQKVSFIQRFRPHISQPGTFTTNSLLKSKQELLGVHVSLKTIDVITNKMLRAIEETLYVRYNYHKFASLTPREKEIITLLALGYQNNEIGEQLFISKATVEQHRKNLKRKLEIRRFVDLIRFAQAFDLI</sequence>
<keyword evidence="6" id="KW-1185">Reference proteome</keyword>
<evidence type="ECO:0000256" key="3">
    <source>
        <dbReference type="ARBA" id="ARBA00023163"/>
    </source>
</evidence>
<feature type="domain" description="HTH luxR-type" evidence="4">
    <location>
        <begin position="168"/>
        <end position="233"/>
    </location>
</feature>
<evidence type="ECO:0000313" key="5">
    <source>
        <dbReference type="EMBL" id="EAY30471.1"/>
    </source>
</evidence>
<evidence type="ECO:0000259" key="4">
    <source>
        <dbReference type="PROSITE" id="PS50043"/>
    </source>
</evidence>
<dbReference type="Pfam" id="PF00196">
    <property type="entry name" value="GerE"/>
    <property type="match status" value="1"/>
</dbReference>
<dbReference type="InterPro" id="IPR036388">
    <property type="entry name" value="WH-like_DNA-bd_sf"/>
</dbReference>
<dbReference type="PRINTS" id="PR00038">
    <property type="entry name" value="HTHLUXR"/>
</dbReference>
<reference evidence="5 6" key="1">
    <citation type="submission" date="2007-01" db="EMBL/GenBank/DDBJ databases">
        <authorList>
            <person name="Haygood M."/>
            <person name="Podell S."/>
            <person name="Anderson C."/>
            <person name="Hopkinson B."/>
            <person name="Roe K."/>
            <person name="Barbeau K."/>
            <person name="Gaasterland T."/>
            <person name="Ferriera S."/>
            <person name="Johnson J."/>
            <person name="Kravitz S."/>
            <person name="Beeson K."/>
            <person name="Sutton G."/>
            <person name="Rogers Y.-H."/>
            <person name="Friedman R."/>
            <person name="Frazier M."/>
            <person name="Venter J.C."/>
        </authorList>
    </citation>
    <scope>NUCLEOTIDE SEQUENCE [LARGE SCALE GENOMIC DNA]</scope>
    <source>
        <strain evidence="5 6">ATCC 23134</strain>
    </source>
</reference>
<dbReference type="OrthoDB" id="965844at2"/>
<evidence type="ECO:0000256" key="2">
    <source>
        <dbReference type="ARBA" id="ARBA00023125"/>
    </source>
</evidence>
<protein>
    <submittedName>
        <fullName evidence="5">Transcriptional regulator, LuxR family protein</fullName>
    </submittedName>
</protein>
<dbReference type="SMART" id="SM00421">
    <property type="entry name" value="HTH_LUXR"/>
    <property type="match status" value="1"/>
</dbReference>
<dbReference type="CDD" id="cd06170">
    <property type="entry name" value="LuxR_C_like"/>
    <property type="match status" value="1"/>
</dbReference>
<proteinExistence type="predicted"/>
<dbReference type="AlphaFoldDB" id="A1ZG54"/>